<dbReference type="AlphaFoldDB" id="A0A1F4XJ20"/>
<feature type="compositionally biased region" description="Basic and acidic residues" evidence="1">
    <location>
        <begin position="1"/>
        <end position="14"/>
    </location>
</feature>
<gene>
    <name evidence="2" type="ORF">A2V81_05100</name>
</gene>
<dbReference type="Proteomes" id="UP000177614">
    <property type="component" value="Unassembled WGS sequence"/>
</dbReference>
<feature type="region of interest" description="Disordered" evidence="1">
    <location>
        <begin position="1"/>
        <end position="20"/>
    </location>
</feature>
<comment type="caution">
    <text evidence="2">The sequence shown here is derived from an EMBL/GenBank/DDBJ whole genome shotgun (WGS) entry which is preliminary data.</text>
</comment>
<name>A0A1F4XJ20_9BACT</name>
<feature type="region of interest" description="Disordered" evidence="1">
    <location>
        <begin position="25"/>
        <end position="55"/>
    </location>
</feature>
<evidence type="ECO:0000313" key="3">
    <source>
        <dbReference type="Proteomes" id="UP000177614"/>
    </source>
</evidence>
<proteinExistence type="predicted"/>
<evidence type="ECO:0000256" key="1">
    <source>
        <dbReference type="SAM" id="MobiDB-lite"/>
    </source>
</evidence>
<accession>A0A1F4XJ20</accession>
<protein>
    <submittedName>
        <fullName evidence="2">Uncharacterized protein</fullName>
    </submittedName>
</protein>
<dbReference type="EMBL" id="MEWR01000023">
    <property type="protein sequence ID" value="OGC81619.1"/>
    <property type="molecule type" value="Genomic_DNA"/>
</dbReference>
<evidence type="ECO:0000313" key="2">
    <source>
        <dbReference type="EMBL" id="OGC81619.1"/>
    </source>
</evidence>
<reference evidence="2 3" key="1">
    <citation type="journal article" date="2016" name="Nat. Commun.">
        <title>Thousands of microbial genomes shed light on interconnected biogeochemical processes in an aquifer system.</title>
        <authorList>
            <person name="Anantharaman K."/>
            <person name="Brown C.T."/>
            <person name="Hug L.A."/>
            <person name="Sharon I."/>
            <person name="Castelle C.J."/>
            <person name="Probst A.J."/>
            <person name="Thomas B.C."/>
            <person name="Singh A."/>
            <person name="Wilkins M.J."/>
            <person name="Karaoz U."/>
            <person name="Brodie E.L."/>
            <person name="Williams K.H."/>
            <person name="Hubbard S.S."/>
            <person name="Banfield J.F."/>
        </authorList>
    </citation>
    <scope>NUCLEOTIDE SEQUENCE [LARGE SCALE GENOMIC DNA]</scope>
</reference>
<organism evidence="2 3">
    <name type="scientific">Candidatus Abawacabacteria bacterium RBG_16_42_10</name>
    <dbReference type="NCBI Taxonomy" id="1817814"/>
    <lineage>
        <taxon>Bacteria</taxon>
        <taxon>Candidatus Abawacaibacteriota</taxon>
    </lineage>
</organism>
<sequence length="88" mass="8801">MSKEKVRGTGKGDDVGGTINCAGAVVDGDEGGGKRGEVGAAKSCGGTSVDEDGETGVVNAGVDIEKSQALTKRTATTSKESFFMGENE</sequence>